<dbReference type="AlphaFoldDB" id="A0A098S0V9"/>
<evidence type="ECO:0008006" key="3">
    <source>
        <dbReference type="Google" id="ProtNLM"/>
    </source>
</evidence>
<dbReference type="OrthoDB" id="978691at2"/>
<accession>A0A098S0V9</accession>
<dbReference type="RefSeq" id="WP_044227098.1">
    <property type="nucleotide sequence ID" value="NZ_JBKAGJ010000022.1"/>
</dbReference>
<evidence type="ECO:0000313" key="2">
    <source>
        <dbReference type="Proteomes" id="UP000029736"/>
    </source>
</evidence>
<organism evidence="1 2">
    <name type="scientific">Phaeodactylibacter xiamenensis</name>
    <dbReference type="NCBI Taxonomy" id="1524460"/>
    <lineage>
        <taxon>Bacteria</taxon>
        <taxon>Pseudomonadati</taxon>
        <taxon>Bacteroidota</taxon>
        <taxon>Saprospiria</taxon>
        <taxon>Saprospirales</taxon>
        <taxon>Haliscomenobacteraceae</taxon>
        <taxon>Phaeodactylibacter</taxon>
    </lineage>
</organism>
<proteinExistence type="predicted"/>
<name>A0A098S0V9_9BACT</name>
<protein>
    <recommendedName>
        <fullName evidence="3">ABC transporter ATPase</fullName>
    </recommendedName>
</protein>
<dbReference type="EMBL" id="JPOS01000083">
    <property type="protein sequence ID" value="KGE85989.1"/>
    <property type="molecule type" value="Genomic_DNA"/>
</dbReference>
<keyword evidence="2" id="KW-1185">Reference proteome</keyword>
<sequence length="159" mass="18166">MTLPDTLSNTTRLWVYQANKPFPADAVPEIRSNLQAFARQWVSHNRQLKADADVLHDRFVILMVDESQADASGCSIDSSVHFLKKLQAEYGVDLFDRMYFSYQDGDAVHTVSREEFARRYAEGQINDHTLVFDTLVESKAAFDAGWLKPLSESWHARLV</sequence>
<gene>
    <name evidence="1" type="ORF">IX84_25680</name>
</gene>
<reference evidence="1 2" key="1">
    <citation type="journal article" date="2014" name="Int. J. Syst. Evol. Microbiol.">
        <title>Phaeodactylibacter xiamenensis gen. nov., sp. nov., a member of the family Saprospiraceae isolated from the marine alga Phaeodactylum tricornutum.</title>
        <authorList>
            <person name="Chen Z.Jr."/>
            <person name="Lei X."/>
            <person name="Lai Q."/>
            <person name="Li Y."/>
            <person name="Zhang B."/>
            <person name="Zhang J."/>
            <person name="Zhang H."/>
            <person name="Yang L."/>
            <person name="Zheng W."/>
            <person name="Tian Y."/>
            <person name="Yu Z."/>
            <person name="Xu H.Jr."/>
            <person name="Zheng T."/>
        </authorList>
    </citation>
    <scope>NUCLEOTIDE SEQUENCE [LARGE SCALE GENOMIC DNA]</scope>
    <source>
        <strain evidence="1 2">KD52</strain>
    </source>
</reference>
<comment type="caution">
    <text evidence="1">The sequence shown here is derived from an EMBL/GenBank/DDBJ whole genome shotgun (WGS) entry which is preliminary data.</text>
</comment>
<dbReference type="STRING" id="1524460.IX84_25680"/>
<dbReference type="Proteomes" id="UP000029736">
    <property type="component" value="Unassembled WGS sequence"/>
</dbReference>
<evidence type="ECO:0000313" key="1">
    <source>
        <dbReference type="EMBL" id="KGE85989.1"/>
    </source>
</evidence>